<organism evidence="5 6">
    <name type="scientific">Paucilactobacillus hokkaidonensis JCM 18461</name>
    <dbReference type="NCBI Taxonomy" id="1291742"/>
    <lineage>
        <taxon>Bacteria</taxon>
        <taxon>Bacillati</taxon>
        <taxon>Bacillota</taxon>
        <taxon>Bacilli</taxon>
        <taxon>Lactobacillales</taxon>
        <taxon>Lactobacillaceae</taxon>
        <taxon>Paucilactobacillus</taxon>
    </lineage>
</organism>
<dbReference type="KEGG" id="lho:LOOC260_122480"/>
<evidence type="ECO:0000256" key="4">
    <source>
        <dbReference type="RuleBase" id="RU003560"/>
    </source>
</evidence>
<dbReference type="Gene3D" id="3.40.640.10">
    <property type="entry name" value="Type I PLP-dependent aspartate aminotransferase-like (Major domain)"/>
    <property type="match status" value="1"/>
</dbReference>
<dbReference type="GO" id="GO:0030170">
    <property type="term" value="F:pyridoxal phosphate binding"/>
    <property type="evidence" value="ECO:0007669"/>
    <property type="project" value="InterPro"/>
</dbReference>
<dbReference type="InterPro" id="IPR015424">
    <property type="entry name" value="PyrdxlP-dep_Trfase"/>
</dbReference>
<dbReference type="InterPro" id="IPR015422">
    <property type="entry name" value="PyrdxlP-dep_Trfase_small"/>
</dbReference>
<evidence type="ECO:0000256" key="1">
    <source>
        <dbReference type="ARBA" id="ARBA00001933"/>
    </source>
</evidence>
<dbReference type="FunFam" id="3.40.640.10:FF:000004">
    <property type="entry name" value="Acetylornithine aminotransferase"/>
    <property type="match status" value="1"/>
</dbReference>
<proteinExistence type="inferred from homology"/>
<dbReference type="Gene3D" id="3.90.1150.10">
    <property type="entry name" value="Aspartate Aminotransferase, domain 1"/>
    <property type="match status" value="1"/>
</dbReference>
<dbReference type="PANTHER" id="PTHR11986">
    <property type="entry name" value="AMINOTRANSFERASE CLASS III"/>
    <property type="match status" value="1"/>
</dbReference>
<dbReference type="AlphaFoldDB" id="A0A0A1H0G9"/>
<dbReference type="STRING" id="1291742.LOOC260_122480"/>
<keyword evidence="5" id="KW-0808">Transferase</keyword>
<protein>
    <submittedName>
        <fullName evidence="5">4-aminobutyrate aminotransferase</fullName>
    </submittedName>
</protein>
<dbReference type="GO" id="GO:0042802">
    <property type="term" value="F:identical protein binding"/>
    <property type="evidence" value="ECO:0007669"/>
    <property type="project" value="TreeGrafter"/>
</dbReference>
<sequence>MAWENELGDQLFHQHQKYLAPTGLIQYYNLVIDHATGAEVFDVEGKRYIDLLGSASAMNAGHSNPHVIKAMKDQIDQLVSYDAGYFPNPTTIKLVERLAKIAPGNSPKKVSFGNSGSDANDGIIKFARAATGRSYIVSFNNSYHGTTFGAISAGACGPEMVRKIGPLVPNIVHVPYPDTYRCLPNETEHQIALRYFDLFMRPFNSYLPADEVACVLMEPIQGDAGIIKPPDEFVQLVYQFCQENGILFAMDEINQGLGRAGKMWASELYGIEPDLISVGKSLASGMPLSAVIGKTDVMEQLGVSAHVFTTAGNPICSAAAMATLDVIEGEHLPEKSAQDGEYAKQQFLQLQDKYNFIGDVRMYGLNGGIEIVKDRQTKERDQDGAAKIIFRAFQKGLILVKLAGNVLRFQPPLVITREQLDEVFAILDSVFSDFESGVIQLPEELQNMSW</sequence>
<evidence type="ECO:0000313" key="5">
    <source>
        <dbReference type="EMBL" id="BAP86753.1"/>
    </source>
</evidence>
<accession>A0A0A1H0G9</accession>
<name>A0A0A1H0G9_9LACO</name>
<dbReference type="GO" id="GO:0008483">
    <property type="term" value="F:transaminase activity"/>
    <property type="evidence" value="ECO:0007669"/>
    <property type="project" value="UniProtKB-KW"/>
</dbReference>
<dbReference type="PANTHER" id="PTHR11986:SF58">
    <property type="entry name" value="LEUCINE_METHIONINE RACEMASE"/>
    <property type="match status" value="1"/>
</dbReference>
<dbReference type="EMBL" id="AP014680">
    <property type="protein sequence ID" value="BAP86753.1"/>
    <property type="molecule type" value="Genomic_DNA"/>
</dbReference>
<dbReference type="InterPro" id="IPR005814">
    <property type="entry name" value="Aminotrans_3"/>
</dbReference>
<reference evidence="5 6" key="1">
    <citation type="submission" date="2014-11" db="EMBL/GenBank/DDBJ databases">
        <title>Complete genome sequence and analysis of Lactobacillus hokkaidonensis LOOC260T.</title>
        <authorList>
            <person name="Tanizawa Y."/>
            <person name="Tohno M."/>
            <person name="Kaminuma E."/>
            <person name="Nakamura Y."/>
            <person name="Arita M."/>
        </authorList>
    </citation>
    <scope>NUCLEOTIDE SEQUENCE [LARGE SCALE GENOMIC DNA]</scope>
    <source>
        <strain evidence="5 6">LOOC260</strain>
    </source>
</reference>
<dbReference type="InterPro" id="IPR050103">
    <property type="entry name" value="Class-III_PLP-dep_AT"/>
</dbReference>
<dbReference type="InterPro" id="IPR015421">
    <property type="entry name" value="PyrdxlP-dep_Trfase_major"/>
</dbReference>
<comment type="similarity">
    <text evidence="2 4">Belongs to the class-III pyridoxal-phosphate-dependent aminotransferase family.</text>
</comment>
<dbReference type="NCBIfam" id="NF006368">
    <property type="entry name" value="PRK08593.1"/>
    <property type="match status" value="1"/>
</dbReference>
<evidence type="ECO:0000256" key="3">
    <source>
        <dbReference type="ARBA" id="ARBA00022898"/>
    </source>
</evidence>
<dbReference type="SUPFAM" id="SSF53383">
    <property type="entry name" value="PLP-dependent transferases"/>
    <property type="match status" value="1"/>
</dbReference>
<dbReference type="HOGENOM" id="CLU_016922_10_0_9"/>
<keyword evidence="3 4" id="KW-0663">Pyridoxal phosphate</keyword>
<dbReference type="PIRSF" id="PIRSF000521">
    <property type="entry name" value="Transaminase_4ab_Lys_Orn"/>
    <property type="match status" value="1"/>
</dbReference>
<evidence type="ECO:0000256" key="2">
    <source>
        <dbReference type="ARBA" id="ARBA00008954"/>
    </source>
</evidence>
<dbReference type="Proteomes" id="UP000031620">
    <property type="component" value="Chromosome"/>
</dbReference>
<keyword evidence="5" id="KW-0032">Aminotransferase</keyword>
<dbReference type="RefSeq" id="WP_041095045.1">
    <property type="nucleotide sequence ID" value="NZ_AP014680.1"/>
</dbReference>
<gene>
    <name evidence="5" type="ORF">LOOC260_122480</name>
</gene>
<dbReference type="PROSITE" id="PS00600">
    <property type="entry name" value="AA_TRANSFER_CLASS_3"/>
    <property type="match status" value="1"/>
</dbReference>
<comment type="cofactor">
    <cofactor evidence="1">
        <name>pyridoxal 5'-phosphate</name>
        <dbReference type="ChEBI" id="CHEBI:597326"/>
    </cofactor>
</comment>
<dbReference type="Pfam" id="PF00202">
    <property type="entry name" value="Aminotran_3"/>
    <property type="match status" value="1"/>
</dbReference>
<evidence type="ECO:0000313" key="6">
    <source>
        <dbReference type="Proteomes" id="UP000031620"/>
    </source>
</evidence>
<dbReference type="InterPro" id="IPR049704">
    <property type="entry name" value="Aminotrans_3_PPA_site"/>
</dbReference>
<dbReference type="CDD" id="cd00610">
    <property type="entry name" value="OAT_like"/>
    <property type="match status" value="1"/>
</dbReference>